<proteinExistence type="predicted"/>
<dbReference type="Proteomes" id="UP000318017">
    <property type="component" value="Chromosome"/>
</dbReference>
<evidence type="ECO:0000259" key="1">
    <source>
        <dbReference type="Pfam" id="PF11984"/>
    </source>
</evidence>
<dbReference type="Pfam" id="PF11984">
    <property type="entry name" value="DUF3485"/>
    <property type="match status" value="1"/>
</dbReference>
<keyword evidence="3" id="KW-1185">Reference proteome</keyword>
<feature type="domain" description="Methanolan biosynthesis EpsI" evidence="1">
    <location>
        <begin position="16"/>
        <end position="134"/>
    </location>
</feature>
<dbReference type="InterPro" id="IPR014263">
    <property type="entry name" value="Methanolan_biosynth_EpsI"/>
</dbReference>
<sequence length="217" mass="24005">MFQKIPFQFLLATVLCIGLTIASSFAYGWLDGRWANQPDLQAAASQLDRIPAQLGTWMLVEDRELEPNAQQLLRCYGYANRIYRNSETGDQVTVAVLMGPRGPIAVHTPEICYSGQGVEAEGERQSVSITTNKQNHALWGLTMLSKVDLQPSLEVLYGWSDGGPWQAAEQPRYWMTDRLYKLQIAGPPATEAGGSPTTDFLELFLEQVAPLLSGLSK</sequence>
<gene>
    <name evidence="2" type="ORF">Q31a_51890</name>
</gene>
<dbReference type="AlphaFoldDB" id="A0A518GE19"/>
<dbReference type="KEGG" id="ahel:Q31a_51890"/>
<accession>A0A518GE19</accession>
<evidence type="ECO:0000313" key="3">
    <source>
        <dbReference type="Proteomes" id="UP000318017"/>
    </source>
</evidence>
<reference evidence="2 3" key="1">
    <citation type="submission" date="2019-02" db="EMBL/GenBank/DDBJ databases">
        <title>Deep-cultivation of Planctomycetes and their phenomic and genomic characterization uncovers novel biology.</title>
        <authorList>
            <person name="Wiegand S."/>
            <person name="Jogler M."/>
            <person name="Boedeker C."/>
            <person name="Pinto D."/>
            <person name="Vollmers J."/>
            <person name="Rivas-Marin E."/>
            <person name="Kohn T."/>
            <person name="Peeters S.H."/>
            <person name="Heuer A."/>
            <person name="Rast P."/>
            <person name="Oberbeckmann S."/>
            <person name="Bunk B."/>
            <person name="Jeske O."/>
            <person name="Meyerdierks A."/>
            <person name="Storesund J.E."/>
            <person name="Kallscheuer N."/>
            <person name="Luecker S."/>
            <person name="Lage O.M."/>
            <person name="Pohl T."/>
            <person name="Merkel B.J."/>
            <person name="Hornburger P."/>
            <person name="Mueller R.-W."/>
            <person name="Bruemmer F."/>
            <person name="Labrenz M."/>
            <person name="Spormann A.M."/>
            <person name="Op den Camp H."/>
            <person name="Overmann J."/>
            <person name="Amann R."/>
            <person name="Jetten M.S.M."/>
            <person name="Mascher T."/>
            <person name="Medema M.H."/>
            <person name="Devos D.P."/>
            <person name="Kaster A.-K."/>
            <person name="Ovreas L."/>
            <person name="Rohde M."/>
            <person name="Galperin M.Y."/>
            <person name="Jogler C."/>
        </authorList>
    </citation>
    <scope>NUCLEOTIDE SEQUENCE [LARGE SCALE GENOMIC DNA]</scope>
    <source>
        <strain evidence="2 3">Q31a</strain>
    </source>
</reference>
<dbReference type="OrthoDB" id="288208at2"/>
<evidence type="ECO:0000313" key="2">
    <source>
        <dbReference type="EMBL" id="QDV26810.1"/>
    </source>
</evidence>
<dbReference type="RefSeq" id="WP_145083240.1">
    <property type="nucleotide sequence ID" value="NZ_CP036298.1"/>
</dbReference>
<protein>
    <recommendedName>
        <fullName evidence="1">Methanolan biosynthesis EpsI domain-containing protein</fullName>
    </recommendedName>
</protein>
<dbReference type="EMBL" id="CP036298">
    <property type="protein sequence ID" value="QDV26810.1"/>
    <property type="molecule type" value="Genomic_DNA"/>
</dbReference>
<name>A0A518GE19_9BACT</name>
<organism evidence="2 3">
    <name type="scientific">Aureliella helgolandensis</name>
    <dbReference type="NCBI Taxonomy" id="2527968"/>
    <lineage>
        <taxon>Bacteria</taxon>
        <taxon>Pseudomonadati</taxon>
        <taxon>Planctomycetota</taxon>
        <taxon>Planctomycetia</taxon>
        <taxon>Pirellulales</taxon>
        <taxon>Pirellulaceae</taxon>
        <taxon>Aureliella</taxon>
    </lineage>
</organism>